<feature type="compositionally biased region" description="Acidic residues" evidence="8">
    <location>
        <begin position="42"/>
        <end position="62"/>
    </location>
</feature>
<sequence>MDSSPYDEMYMVEEDEPSVADMYTPSPRNEPVSVGKQSLNQTEDEGSSSSSEECDVEDEEGDSNSLKYDQAEFAELDVNDDIRHMFERITEFQPRKIELETKLLPFVPEFIPAIGDIDAFLKIPRPDGHPDGIGLMVLDEPAPNQSDAGALELKLHQMHKGSAIQTSVRRVKATDSAGLQKWVQSVREIHSGAPAPSVQYNGPVPDIEKLMEEWPVHLQEQLKDFKLPEGPIDVLIDFSCGIFDIPITNRVHGLHQLLSLYQSVNETL</sequence>
<evidence type="ECO:0000256" key="7">
    <source>
        <dbReference type="ARBA" id="ARBA00023273"/>
    </source>
</evidence>
<evidence type="ECO:0000256" key="5">
    <source>
        <dbReference type="ARBA" id="ARBA00023069"/>
    </source>
</evidence>
<evidence type="ECO:0000256" key="4">
    <source>
        <dbReference type="ARBA" id="ARBA00022490"/>
    </source>
</evidence>
<evidence type="ECO:0000256" key="2">
    <source>
        <dbReference type="ARBA" id="ARBA00007700"/>
    </source>
</evidence>
<evidence type="ECO:0000256" key="6">
    <source>
        <dbReference type="ARBA" id="ARBA00023212"/>
    </source>
</evidence>
<dbReference type="PANTHER" id="PTHR13376:SF0">
    <property type="entry name" value="INTRAFLAGELLAR TRANSPORT PROTEIN 46 HOMOLOG"/>
    <property type="match status" value="1"/>
</dbReference>
<keyword evidence="5" id="KW-0969">Cilium</keyword>
<comment type="similarity">
    <text evidence="2">Belongs to the IFT46 family.</text>
</comment>
<feature type="region of interest" description="Disordered" evidence="8">
    <location>
        <begin position="1"/>
        <end position="68"/>
    </location>
</feature>
<name>A0ABN7SNQ8_OIKDI</name>
<evidence type="ECO:0000313" key="10">
    <source>
        <dbReference type="Proteomes" id="UP001158576"/>
    </source>
</evidence>
<evidence type="ECO:0000256" key="3">
    <source>
        <dbReference type="ARBA" id="ARBA00017206"/>
    </source>
</evidence>
<keyword evidence="4" id="KW-0963">Cytoplasm</keyword>
<reference evidence="9 10" key="1">
    <citation type="submission" date="2021-04" db="EMBL/GenBank/DDBJ databases">
        <authorList>
            <person name="Bliznina A."/>
        </authorList>
    </citation>
    <scope>NUCLEOTIDE SEQUENCE [LARGE SCALE GENOMIC DNA]</scope>
</reference>
<protein>
    <recommendedName>
        <fullName evidence="3">Intraflagellar transport protein 46 homolog</fullName>
    </recommendedName>
</protein>
<comment type="subcellular location">
    <subcellularLocation>
        <location evidence="1">Cytoplasm</location>
        <location evidence="1">Cytoskeleton</location>
        <location evidence="1">Cilium basal body</location>
    </subcellularLocation>
</comment>
<keyword evidence="7" id="KW-0966">Cell projection</keyword>
<proteinExistence type="inferred from homology"/>
<gene>
    <name evidence="9" type="ORF">OKIOD_LOCUS7485</name>
</gene>
<accession>A0ABN7SNQ8</accession>
<evidence type="ECO:0000256" key="8">
    <source>
        <dbReference type="SAM" id="MobiDB-lite"/>
    </source>
</evidence>
<organism evidence="9 10">
    <name type="scientific">Oikopleura dioica</name>
    <name type="common">Tunicate</name>
    <dbReference type="NCBI Taxonomy" id="34765"/>
    <lineage>
        <taxon>Eukaryota</taxon>
        <taxon>Metazoa</taxon>
        <taxon>Chordata</taxon>
        <taxon>Tunicata</taxon>
        <taxon>Appendicularia</taxon>
        <taxon>Copelata</taxon>
        <taxon>Oikopleuridae</taxon>
        <taxon>Oikopleura</taxon>
    </lineage>
</organism>
<evidence type="ECO:0000313" key="9">
    <source>
        <dbReference type="EMBL" id="CAG5098732.1"/>
    </source>
</evidence>
<keyword evidence="6" id="KW-0206">Cytoskeleton</keyword>
<dbReference type="Proteomes" id="UP001158576">
    <property type="component" value="Chromosome XSR"/>
</dbReference>
<keyword evidence="10" id="KW-1185">Reference proteome</keyword>
<dbReference type="PANTHER" id="PTHR13376">
    <property type="entry name" value="INTRAFLAGELLAR TRANSPORT PROTEIN 46 HOMOLOG"/>
    <property type="match status" value="1"/>
</dbReference>
<dbReference type="Pfam" id="PF12317">
    <property type="entry name" value="IFT46_B_C"/>
    <property type="match status" value="1"/>
</dbReference>
<dbReference type="InterPro" id="IPR022088">
    <property type="entry name" value="Intraflagellar_transp_cmplxB"/>
</dbReference>
<evidence type="ECO:0000256" key="1">
    <source>
        <dbReference type="ARBA" id="ARBA00004120"/>
    </source>
</evidence>
<dbReference type="EMBL" id="OU015569">
    <property type="protein sequence ID" value="CAG5098732.1"/>
    <property type="molecule type" value="Genomic_DNA"/>
</dbReference>